<keyword evidence="1" id="KW-0732">Signal</keyword>
<dbReference type="PROSITE" id="PS51257">
    <property type="entry name" value="PROKAR_LIPOPROTEIN"/>
    <property type="match status" value="1"/>
</dbReference>
<name>A0A4P7PMQ0_9PSED</name>
<organism evidence="2 3">
    <name type="scientific">Pseudomonas viciae</name>
    <dbReference type="NCBI Taxonomy" id="2505979"/>
    <lineage>
        <taxon>Bacteria</taxon>
        <taxon>Pseudomonadati</taxon>
        <taxon>Pseudomonadota</taxon>
        <taxon>Gammaproteobacteria</taxon>
        <taxon>Pseudomonadales</taxon>
        <taxon>Pseudomonadaceae</taxon>
        <taxon>Pseudomonas</taxon>
    </lineage>
</organism>
<evidence type="ECO:0000313" key="3">
    <source>
        <dbReference type="Proteomes" id="UP000296468"/>
    </source>
</evidence>
<dbReference type="EMBL" id="CP035088">
    <property type="protein sequence ID" value="QBZ91985.1"/>
    <property type="molecule type" value="Genomic_DNA"/>
</dbReference>
<protein>
    <recommendedName>
        <fullName evidence="4">Lipoprotein</fullName>
    </recommendedName>
</protein>
<proteinExistence type="predicted"/>
<evidence type="ECO:0000313" key="2">
    <source>
        <dbReference type="EMBL" id="QBZ91985.1"/>
    </source>
</evidence>
<accession>A0A4P7PMQ0</accession>
<evidence type="ECO:0008006" key="4">
    <source>
        <dbReference type="Google" id="ProtNLM"/>
    </source>
</evidence>
<dbReference type="Proteomes" id="UP000296468">
    <property type="component" value="Chromosome"/>
</dbReference>
<reference evidence="2 3" key="1">
    <citation type="journal article" date="2019" name="Front. Microbiol.">
        <title>In silico and Genetic Analyses of Cyclic Lipopeptide Synthetic Gene Clusters in Pseudomonas sp. 11K1.</title>
        <authorList>
            <person name="Zhao H."/>
            <person name="Liu Y.P."/>
            <person name="Zhang L.Q."/>
        </authorList>
    </citation>
    <scope>NUCLEOTIDE SEQUENCE [LARGE SCALE GENOMIC DNA]</scope>
    <source>
        <strain evidence="2 3">11K1</strain>
    </source>
</reference>
<sequence>MLKPQLVALVPLLAGLSACGHAPLVQENDRRLSRMLCEVGEQRVTLSPRFSYDLPGPLRHTPCGTLESGFDYDKRRDVQTAGTTGSFRAGALEILASSLSIVVEGWLDGREEGTLYTPEQFLQYQLALMDVTSSKARPQDINWVTHRSMQCLRFHNVWHGPSGSWEEDVKYWCWENQSGLKQPFSVSAGQRLPEGTKGYDLDQAFILPFFQSLKINRLSDTALAEADAKIKAACAHVKSRYDQHLNWGDDYPDKRLTRQRLRACGYDVP</sequence>
<feature type="chain" id="PRO_5020656238" description="Lipoprotein" evidence="1">
    <location>
        <begin position="23"/>
        <end position="269"/>
    </location>
</feature>
<evidence type="ECO:0000256" key="1">
    <source>
        <dbReference type="SAM" id="SignalP"/>
    </source>
</evidence>
<feature type="signal peptide" evidence="1">
    <location>
        <begin position="1"/>
        <end position="22"/>
    </location>
</feature>
<dbReference type="KEGG" id="pvk:EPZ47_25935"/>
<dbReference type="OrthoDB" id="6835994at2"/>
<dbReference type="AlphaFoldDB" id="A0A4P7PMQ0"/>
<gene>
    <name evidence="2" type="ORF">EPZ47_25935</name>
</gene>